<comment type="caution">
    <text evidence="2">The sequence shown here is derived from an EMBL/GenBank/DDBJ whole genome shotgun (WGS) entry which is preliminary data.</text>
</comment>
<sequence>MDVDLSPPDIGAALNSLIREAFPTKTILDPAKLVLKNKEMKARVVGKTVQPSLSASDQSTKKSKPNKKTASDSIDSHPHSSSGTNYMTPDKNKVSCFSSKFPVNSAHFSTSSSITISATGSASGSVISLSEEILGNRYSENNQGPFCVHIQRLSNLNAQLHPISVGKVIHMLMREVILEVKKVGFCKVAVFMKTWNAANSLIDNPQLKFNDFVAFIPPFCTSRKDIIRDVPIEITEEEIISGSNSPFKILSARRFNRSHFTYWKFGYRSY</sequence>
<keyword evidence="3" id="KW-1185">Reference proteome</keyword>
<dbReference type="Proteomes" id="UP000036403">
    <property type="component" value="Unassembled WGS sequence"/>
</dbReference>
<evidence type="ECO:0000313" key="2">
    <source>
        <dbReference type="EMBL" id="KMQ87862.1"/>
    </source>
</evidence>
<dbReference type="PaxDb" id="67767-A0A0J7KC33"/>
<gene>
    <name evidence="2" type="ORF">RF55_12754</name>
</gene>
<protein>
    <submittedName>
        <fullName evidence="2">Nucleic-acid-binding protein from mobile element jockey-like isoform x2 protein</fullName>
    </submittedName>
</protein>
<dbReference type="EMBL" id="LBMM01009820">
    <property type="protein sequence ID" value="KMQ87862.1"/>
    <property type="molecule type" value="Genomic_DNA"/>
</dbReference>
<organism evidence="2 3">
    <name type="scientific">Lasius niger</name>
    <name type="common">Black garden ant</name>
    <dbReference type="NCBI Taxonomy" id="67767"/>
    <lineage>
        <taxon>Eukaryota</taxon>
        <taxon>Metazoa</taxon>
        <taxon>Ecdysozoa</taxon>
        <taxon>Arthropoda</taxon>
        <taxon>Hexapoda</taxon>
        <taxon>Insecta</taxon>
        <taxon>Pterygota</taxon>
        <taxon>Neoptera</taxon>
        <taxon>Endopterygota</taxon>
        <taxon>Hymenoptera</taxon>
        <taxon>Apocrita</taxon>
        <taxon>Aculeata</taxon>
        <taxon>Formicoidea</taxon>
        <taxon>Formicidae</taxon>
        <taxon>Formicinae</taxon>
        <taxon>Lasius</taxon>
        <taxon>Lasius</taxon>
    </lineage>
</organism>
<dbReference type="AlphaFoldDB" id="A0A0J7KC33"/>
<evidence type="ECO:0000313" key="3">
    <source>
        <dbReference type="Proteomes" id="UP000036403"/>
    </source>
</evidence>
<proteinExistence type="predicted"/>
<accession>A0A0J7KC33</accession>
<feature type="compositionally biased region" description="Polar residues" evidence="1">
    <location>
        <begin position="49"/>
        <end position="58"/>
    </location>
</feature>
<evidence type="ECO:0000256" key="1">
    <source>
        <dbReference type="SAM" id="MobiDB-lite"/>
    </source>
</evidence>
<reference evidence="2 3" key="1">
    <citation type="submission" date="2015-04" db="EMBL/GenBank/DDBJ databases">
        <title>Lasius niger genome sequencing.</title>
        <authorList>
            <person name="Konorov E.A."/>
            <person name="Nikitin M.A."/>
            <person name="Kirill M.V."/>
            <person name="Chang P."/>
        </authorList>
    </citation>
    <scope>NUCLEOTIDE SEQUENCE [LARGE SCALE GENOMIC DNA]</scope>
    <source>
        <tissue evidence="2">Whole</tissue>
    </source>
</reference>
<dbReference type="OrthoDB" id="7700262at2759"/>
<name>A0A0J7KC33_LASNI</name>
<feature type="region of interest" description="Disordered" evidence="1">
    <location>
        <begin position="46"/>
        <end position="88"/>
    </location>
</feature>